<evidence type="ECO:0000313" key="2">
    <source>
        <dbReference type="EMBL" id="GAA0156055.1"/>
    </source>
</evidence>
<evidence type="ECO:0008006" key="4">
    <source>
        <dbReference type="Google" id="ProtNLM"/>
    </source>
</evidence>
<reference evidence="2 3" key="1">
    <citation type="submission" date="2024-01" db="EMBL/GenBank/DDBJ databases">
        <title>The complete chloroplast genome sequence of Lithospermum erythrorhizon: insights into the phylogenetic relationship among Boraginaceae species and the maternal lineages of purple gromwells.</title>
        <authorList>
            <person name="Okada T."/>
            <person name="Watanabe K."/>
        </authorList>
    </citation>
    <scope>NUCLEOTIDE SEQUENCE [LARGE SCALE GENOMIC DNA]</scope>
</reference>
<dbReference type="Proteomes" id="UP001454036">
    <property type="component" value="Unassembled WGS sequence"/>
</dbReference>
<comment type="caution">
    <text evidence="2">The sequence shown here is derived from an EMBL/GenBank/DDBJ whole genome shotgun (WGS) entry which is preliminary data.</text>
</comment>
<proteinExistence type="predicted"/>
<sequence>MSNEKLQSKCYYTTLSDDESDKEEGSDNKVGDFVAVTARNSIEDTVSPTVIGHSIDNINDDEEDLTKEELMANYQMLFMKWSKLTQALTTDEKEHDIFVSKNQELMKQVEEQRVKIYSLEEKIQEIIKGIKMMNSSTNILDEILLQGKRSGDNTRIGFSGESSRKGMTSPTNPRKWVAAGTKHNHNSERKYNWRCYLYGKKIYGRG</sequence>
<keyword evidence="3" id="KW-1185">Reference proteome</keyword>
<gene>
    <name evidence="2" type="ORF">LIER_13638</name>
</gene>
<protein>
    <recommendedName>
        <fullName evidence="4">Gag-pol polyprotein</fullName>
    </recommendedName>
</protein>
<organism evidence="2 3">
    <name type="scientific">Lithospermum erythrorhizon</name>
    <name type="common">Purple gromwell</name>
    <name type="synonym">Lithospermum officinale var. erythrorhizon</name>
    <dbReference type="NCBI Taxonomy" id="34254"/>
    <lineage>
        <taxon>Eukaryota</taxon>
        <taxon>Viridiplantae</taxon>
        <taxon>Streptophyta</taxon>
        <taxon>Embryophyta</taxon>
        <taxon>Tracheophyta</taxon>
        <taxon>Spermatophyta</taxon>
        <taxon>Magnoliopsida</taxon>
        <taxon>eudicotyledons</taxon>
        <taxon>Gunneridae</taxon>
        <taxon>Pentapetalae</taxon>
        <taxon>asterids</taxon>
        <taxon>lamiids</taxon>
        <taxon>Boraginales</taxon>
        <taxon>Boraginaceae</taxon>
        <taxon>Boraginoideae</taxon>
        <taxon>Lithospermeae</taxon>
        <taxon>Lithospermum</taxon>
    </lineage>
</organism>
<name>A0AAV3PWL6_LITER</name>
<evidence type="ECO:0000313" key="3">
    <source>
        <dbReference type="Proteomes" id="UP001454036"/>
    </source>
</evidence>
<feature type="region of interest" description="Disordered" evidence="1">
    <location>
        <begin position="154"/>
        <end position="181"/>
    </location>
</feature>
<dbReference type="EMBL" id="BAABME010002776">
    <property type="protein sequence ID" value="GAA0156055.1"/>
    <property type="molecule type" value="Genomic_DNA"/>
</dbReference>
<dbReference type="AlphaFoldDB" id="A0AAV3PWL6"/>
<accession>A0AAV3PWL6</accession>
<evidence type="ECO:0000256" key="1">
    <source>
        <dbReference type="SAM" id="MobiDB-lite"/>
    </source>
</evidence>